<dbReference type="PRINTS" id="PR00455">
    <property type="entry name" value="HTHTETR"/>
</dbReference>
<dbReference type="GO" id="GO:0000976">
    <property type="term" value="F:transcription cis-regulatory region binding"/>
    <property type="evidence" value="ECO:0007669"/>
    <property type="project" value="TreeGrafter"/>
</dbReference>
<dbReference type="PROSITE" id="PS01081">
    <property type="entry name" value="HTH_TETR_1"/>
    <property type="match status" value="1"/>
</dbReference>
<dbReference type="Gene3D" id="1.10.10.60">
    <property type="entry name" value="Homeodomain-like"/>
    <property type="match status" value="1"/>
</dbReference>
<evidence type="ECO:0000256" key="1">
    <source>
        <dbReference type="ARBA" id="ARBA00023015"/>
    </source>
</evidence>
<dbReference type="InterPro" id="IPR001647">
    <property type="entry name" value="HTH_TetR"/>
</dbReference>
<dbReference type="InterPro" id="IPR023851">
    <property type="entry name" value="Tscrpt_reg_TetR-type"/>
</dbReference>
<dbReference type="SUPFAM" id="SSF46689">
    <property type="entry name" value="Homeodomain-like"/>
    <property type="match status" value="1"/>
</dbReference>
<feature type="domain" description="HTH tetR-type" evidence="4">
    <location>
        <begin position="18"/>
        <end position="78"/>
    </location>
</feature>
<dbReference type="Gene3D" id="1.10.357.10">
    <property type="entry name" value="Tetracycline Repressor, domain 2"/>
    <property type="match status" value="1"/>
</dbReference>
<name>A0A2P2C2L2_9ZZZZ</name>
<evidence type="ECO:0000313" key="5">
    <source>
        <dbReference type="EMBL" id="CUR56267.1"/>
    </source>
</evidence>
<keyword evidence="1" id="KW-0805">Transcription regulation</keyword>
<accession>A0A2P2C2L2</accession>
<dbReference type="EMBL" id="CZKA01000027">
    <property type="protein sequence ID" value="CUR56267.1"/>
    <property type="molecule type" value="Genomic_DNA"/>
</dbReference>
<dbReference type="NCBIfam" id="TIGR03968">
    <property type="entry name" value="mycofact_TetR"/>
    <property type="match status" value="1"/>
</dbReference>
<evidence type="ECO:0000256" key="3">
    <source>
        <dbReference type="ARBA" id="ARBA00023163"/>
    </source>
</evidence>
<evidence type="ECO:0000259" key="4">
    <source>
        <dbReference type="PROSITE" id="PS50977"/>
    </source>
</evidence>
<keyword evidence="3" id="KW-0804">Transcription</keyword>
<dbReference type="AlphaFoldDB" id="A0A2P2C2L2"/>
<dbReference type="PANTHER" id="PTHR30055">
    <property type="entry name" value="HTH-TYPE TRANSCRIPTIONAL REGULATOR RUTR"/>
    <property type="match status" value="1"/>
</dbReference>
<dbReference type="InterPro" id="IPR023772">
    <property type="entry name" value="DNA-bd_HTH_TetR-type_CS"/>
</dbReference>
<protein>
    <submittedName>
        <fullName evidence="5">Transcriptional regulator, TetR family</fullName>
    </submittedName>
</protein>
<dbReference type="InterPro" id="IPR041347">
    <property type="entry name" value="MftR_C"/>
</dbReference>
<dbReference type="InterPro" id="IPR050109">
    <property type="entry name" value="HTH-type_TetR-like_transc_reg"/>
</dbReference>
<dbReference type="PROSITE" id="PS50977">
    <property type="entry name" value="HTH_TETR_2"/>
    <property type="match status" value="1"/>
</dbReference>
<dbReference type="InterPro" id="IPR009057">
    <property type="entry name" value="Homeodomain-like_sf"/>
</dbReference>
<dbReference type="Pfam" id="PF17754">
    <property type="entry name" value="TetR_C_14"/>
    <property type="match status" value="1"/>
</dbReference>
<sequence length="203" mass="22250">MGVPGTSSRRSLQGRPVATNHSAIEEAAFRLFAERGFEGTTLDAIAAEVGVGRRTLFRYFDSKNDIPWGRFDLTLAAFRDLLDSLDHLPIAEAVHRGVRAFNDFPPDASPHHADRMRLILETPTLQAHSVLRYAEWRAVIAAYVARRTGGEPTDLMPQTVGQVSLALALSAYTIWLEDTSSSLLELIDAAMAALRAHLGDLSP</sequence>
<keyword evidence="2" id="KW-0238">DNA-binding</keyword>
<dbReference type="GO" id="GO:0003700">
    <property type="term" value="F:DNA-binding transcription factor activity"/>
    <property type="evidence" value="ECO:0007669"/>
    <property type="project" value="TreeGrafter"/>
</dbReference>
<evidence type="ECO:0000256" key="2">
    <source>
        <dbReference type="ARBA" id="ARBA00023125"/>
    </source>
</evidence>
<dbReference type="PANTHER" id="PTHR30055:SF238">
    <property type="entry name" value="MYCOFACTOCIN BIOSYNTHESIS TRANSCRIPTIONAL REGULATOR MFTR-RELATED"/>
    <property type="match status" value="1"/>
</dbReference>
<dbReference type="Pfam" id="PF00440">
    <property type="entry name" value="TetR_N"/>
    <property type="match status" value="1"/>
</dbReference>
<proteinExistence type="predicted"/>
<gene>
    <name evidence="5" type="ORF">NOCA2330008</name>
</gene>
<reference evidence="5" key="1">
    <citation type="submission" date="2015-08" db="EMBL/GenBank/DDBJ databases">
        <authorList>
            <person name="Babu N.S."/>
            <person name="Beckwith C.J."/>
            <person name="Beseler K.G."/>
            <person name="Brison A."/>
            <person name="Carone J.V."/>
            <person name="Caskin T.P."/>
            <person name="Diamond M."/>
            <person name="Durham M.E."/>
            <person name="Foxe J.M."/>
            <person name="Go M."/>
            <person name="Henderson B.A."/>
            <person name="Jones I.B."/>
            <person name="McGettigan J.A."/>
            <person name="Micheletti S.J."/>
            <person name="Nasrallah M.E."/>
            <person name="Ortiz D."/>
            <person name="Piller C.R."/>
            <person name="Privatt S.R."/>
            <person name="Schneider S.L."/>
            <person name="Sharp S."/>
            <person name="Smith T.C."/>
            <person name="Stanton J.D."/>
            <person name="Ullery H.E."/>
            <person name="Wilson R.J."/>
            <person name="Serrano M.G."/>
            <person name="Buck G."/>
            <person name="Lee V."/>
            <person name="Wang Y."/>
            <person name="Carvalho R."/>
            <person name="Voegtly L."/>
            <person name="Shi R."/>
            <person name="Duckworth R."/>
            <person name="Johnson A."/>
            <person name="Loviza R."/>
            <person name="Walstead R."/>
            <person name="Shah Z."/>
            <person name="Kiflezghi M."/>
            <person name="Wade K."/>
            <person name="Ball S.L."/>
            <person name="Bradley K.W."/>
            <person name="Asai D.J."/>
            <person name="Bowman C.A."/>
            <person name="Russell D.A."/>
            <person name="Pope W.H."/>
            <person name="Jacobs-Sera D."/>
            <person name="Hendrix R.W."/>
            <person name="Hatfull G.F."/>
        </authorList>
    </citation>
    <scope>NUCLEOTIDE SEQUENCE</scope>
</reference>
<organism evidence="5">
    <name type="scientific">metagenome</name>
    <dbReference type="NCBI Taxonomy" id="256318"/>
    <lineage>
        <taxon>unclassified sequences</taxon>
        <taxon>metagenomes</taxon>
    </lineage>
</organism>